<organism evidence="4 5">
    <name type="scientific">Chitinophaga qingshengii</name>
    <dbReference type="NCBI Taxonomy" id="1569794"/>
    <lineage>
        <taxon>Bacteria</taxon>
        <taxon>Pseudomonadati</taxon>
        <taxon>Bacteroidota</taxon>
        <taxon>Chitinophagia</taxon>
        <taxon>Chitinophagales</taxon>
        <taxon>Chitinophagaceae</taxon>
        <taxon>Chitinophaga</taxon>
    </lineage>
</organism>
<evidence type="ECO:0000313" key="5">
    <source>
        <dbReference type="Proteomes" id="UP000659124"/>
    </source>
</evidence>
<feature type="transmembrane region" description="Helical" evidence="1">
    <location>
        <begin position="66"/>
        <end position="87"/>
    </location>
</feature>
<dbReference type="PANTHER" id="PTHR30273">
    <property type="entry name" value="PERIPLASMIC SIGNAL SENSOR AND SIGMA FACTOR ACTIVATOR FECR-RELATED"/>
    <property type="match status" value="1"/>
</dbReference>
<reference evidence="4 5" key="1">
    <citation type="submission" date="2020-09" db="EMBL/GenBank/DDBJ databases">
        <title>Genome sequences of type strains of Chitinophaga qingshengii and Chitinophaga varians.</title>
        <authorList>
            <person name="Kittiwongwattana C."/>
        </authorList>
    </citation>
    <scope>NUCLEOTIDE SEQUENCE [LARGE SCALE GENOMIC DNA]</scope>
    <source>
        <strain evidence="4 5">JCM 30026</strain>
    </source>
</reference>
<evidence type="ECO:0000313" key="4">
    <source>
        <dbReference type="EMBL" id="MBC9929196.1"/>
    </source>
</evidence>
<dbReference type="InterPro" id="IPR006860">
    <property type="entry name" value="FecR"/>
</dbReference>
<keyword evidence="1" id="KW-0472">Membrane</keyword>
<dbReference type="EMBL" id="JACVFC010000001">
    <property type="protein sequence ID" value="MBC9929196.1"/>
    <property type="molecule type" value="Genomic_DNA"/>
</dbReference>
<dbReference type="Gene3D" id="2.60.120.1440">
    <property type="match status" value="1"/>
</dbReference>
<evidence type="ECO:0000259" key="3">
    <source>
        <dbReference type="Pfam" id="PF16344"/>
    </source>
</evidence>
<comment type="caution">
    <text evidence="4">The sequence shown here is derived from an EMBL/GenBank/DDBJ whole genome shotgun (WGS) entry which is preliminary data.</text>
</comment>
<dbReference type="Pfam" id="PF04773">
    <property type="entry name" value="FecR"/>
    <property type="match status" value="1"/>
</dbReference>
<evidence type="ECO:0000259" key="2">
    <source>
        <dbReference type="Pfam" id="PF04773"/>
    </source>
</evidence>
<dbReference type="PANTHER" id="PTHR30273:SF2">
    <property type="entry name" value="PROTEIN FECR"/>
    <property type="match status" value="1"/>
</dbReference>
<feature type="domain" description="Protein FecR C-terminal" evidence="3">
    <location>
        <begin position="299"/>
        <end position="367"/>
    </location>
</feature>
<dbReference type="InterPro" id="IPR012373">
    <property type="entry name" value="Ferrdict_sens_TM"/>
</dbReference>
<dbReference type="Proteomes" id="UP000659124">
    <property type="component" value="Unassembled WGS sequence"/>
</dbReference>
<name>A0ABR7TFQ2_9BACT</name>
<sequence>MDQSRIADIVERIAANTATDEDLAVYSAWCDARQAGQPDIGDVSAREARILKNIHRQTGMSRQNLFPWRLAAAAALTGILAGGFFLYQQNYRPQIPVAMQAKPANDATAGKNSATLTLANGKKILLSDTQAGKLADQDGAEVTKTADGSLAYHGGNDAVTVQYNTLSTARGEQYQITLSDGTKVWLNAATTLTFPASFAQRGERSVEVNGEAYFEVAGDPARPFKVRTNNQQIQVLGTSFNVNNYADEPLAKTTLLQGAVKINDAQVLKPGQQAISGKNSPLKVVTVNTDGIIAWKNGYFEFNDENIYQVMRKIARWYDMEVVYEGDIPTNEMEGTISRFENVSKVLSTIEKAGLLKFHIANKKIYVSKY</sequence>
<keyword evidence="1" id="KW-1133">Transmembrane helix</keyword>
<keyword evidence="1" id="KW-0812">Transmembrane</keyword>
<dbReference type="Gene3D" id="3.55.50.30">
    <property type="match status" value="1"/>
</dbReference>
<keyword evidence="5" id="KW-1185">Reference proteome</keyword>
<proteinExistence type="predicted"/>
<gene>
    <name evidence="4" type="ORF">ICL07_02355</name>
</gene>
<dbReference type="Pfam" id="PF16344">
    <property type="entry name" value="FecR_C"/>
    <property type="match status" value="1"/>
</dbReference>
<evidence type="ECO:0000256" key="1">
    <source>
        <dbReference type="SAM" id="Phobius"/>
    </source>
</evidence>
<dbReference type="InterPro" id="IPR032508">
    <property type="entry name" value="FecR_C"/>
</dbReference>
<dbReference type="PIRSF" id="PIRSF018266">
    <property type="entry name" value="FecR"/>
    <property type="match status" value="1"/>
</dbReference>
<accession>A0ABR7TFQ2</accession>
<dbReference type="RefSeq" id="WP_188086340.1">
    <property type="nucleotide sequence ID" value="NZ_JACVFC010000001.1"/>
</dbReference>
<feature type="domain" description="FecR protein" evidence="2">
    <location>
        <begin position="165"/>
        <end position="261"/>
    </location>
</feature>
<protein>
    <submittedName>
        <fullName evidence="4">FecR domain-containing protein</fullName>
    </submittedName>
</protein>